<dbReference type="Pfam" id="PF19576">
    <property type="entry name" value="Acyltransf_2"/>
    <property type="match status" value="1"/>
</dbReference>
<evidence type="ECO:0000259" key="1">
    <source>
        <dbReference type="Pfam" id="PF19576"/>
    </source>
</evidence>
<protein>
    <submittedName>
        <fullName evidence="2">Glycerol acyltransferase</fullName>
    </submittedName>
</protein>
<comment type="caution">
    <text evidence="2">The sequence shown here is derived from an EMBL/GenBank/DDBJ whole genome shotgun (WGS) entry which is preliminary data.</text>
</comment>
<gene>
    <name evidence="2" type="ORF">BFP71_14515</name>
</gene>
<keyword evidence="2" id="KW-0012">Acyltransferase</keyword>
<evidence type="ECO:0000313" key="2">
    <source>
        <dbReference type="EMBL" id="OEK04664.1"/>
    </source>
</evidence>
<organism evidence="2 3">
    <name type="scientific">Roseivirga misakiensis</name>
    <dbReference type="NCBI Taxonomy" id="1563681"/>
    <lineage>
        <taxon>Bacteria</taxon>
        <taxon>Pseudomonadati</taxon>
        <taxon>Bacteroidota</taxon>
        <taxon>Cytophagia</taxon>
        <taxon>Cytophagales</taxon>
        <taxon>Roseivirgaceae</taxon>
        <taxon>Roseivirga</taxon>
    </lineage>
</organism>
<keyword evidence="3" id="KW-1185">Reference proteome</keyword>
<dbReference type="AlphaFoldDB" id="A0A1E5SZW3"/>
<proteinExistence type="predicted"/>
<name>A0A1E5SZW3_9BACT</name>
<feature type="domain" description="Putative acyltransferase ACT14924-like acyltransferase" evidence="1">
    <location>
        <begin position="11"/>
        <end position="269"/>
    </location>
</feature>
<reference evidence="2 3" key="1">
    <citation type="submission" date="2016-08" db="EMBL/GenBank/DDBJ databases">
        <title>Draft genome of Fabibacter sp. strain SK-8.</title>
        <authorList>
            <person name="Wong S.-K."/>
            <person name="Hamasaki K."/>
            <person name="Yoshizawa S."/>
        </authorList>
    </citation>
    <scope>NUCLEOTIDE SEQUENCE [LARGE SCALE GENOMIC DNA]</scope>
    <source>
        <strain evidence="2 3">SK-8</strain>
    </source>
</reference>
<dbReference type="RefSeq" id="WP_069836168.1">
    <property type="nucleotide sequence ID" value="NZ_MDGQ01000005.1"/>
</dbReference>
<dbReference type="EMBL" id="MDGQ01000005">
    <property type="protein sequence ID" value="OEK04664.1"/>
    <property type="molecule type" value="Genomic_DNA"/>
</dbReference>
<evidence type="ECO:0000313" key="3">
    <source>
        <dbReference type="Proteomes" id="UP000095552"/>
    </source>
</evidence>
<dbReference type="STRING" id="1563681.BFP71_14515"/>
<dbReference type="OrthoDB" id="1113830at2"/>
<dbReference type="GO" id="GO:0016746">
    <property type="term" value="F:acyltransferase activity"/>
    <property type="evidence" value="ECO:0007669"/>
    <property type="project" value="UniProtKB-KW"/>
</dbReference>
<sequence length="271" mass="31265">MEKFVNVRKLIGDKNPTLLKWLPGFVIRYIERIVHQDDINEFMANHQEADSYEFCKAVMEKFNVTLDITGIENVPRPPEGIIFASNHPLGGFDALAIITSLKEIRPDIKFIVNDLLLSVRNLKDSFIGVNKVGKNAAASLQRVDQQFASDYATFIFPAGLVSRREKGIIKDLVWKKTFITKAKKYQKPVVPVYIEGKLTDRFYRLANFRKALGIKVNIEMFYLADEFYKQQDTKMKITIGKPIPAETFDSTKSDMEWAQWTKEEVYKLREA</sequence>
<keyword evidence="2" id="KW-0808">Transferase</keyword>
<dbReference type="InterPro" id="IPR045746">
    <property type="entry name" value="ACT14924-like_Acyltransf_dom"/>
</dbReference>
<dbReference type="Proteomes" id="UP000095552">
    <property type="component" value="Unassembled WGS sequence"/>
</dbReference>
<accession>A0A1E5SZW3</accession>